<evidence type="ECO:0000256" key="1">
    <source>
        <dbReference type="SAM" id="MobiDB-lite"/>
    </source>
</evidence>
<dbReference type="EMBL" id="AEYI02001532">
    <property type="protein sequence ID" value="KFG36295.1"/>
    <property type="molecule type" value="Genomic_DNA"/>
</dbReference>
<gene>
    <name evidence="2" type="ORF">TGP89_221990</name>
</gene>
<accession>A0A086JVX7</accession>
<organism evidence="2 3">
    <name type="scientific">Toxoplasma gondii p89</name>
    <dbReference type="NCBI Taxonomy" id="943119"/>
    <lineage>
        <taxon>Eukaryota</taxon>
        <taxon>Sar</taxon>
        <taxon>Alveolata</taxon>
        <taxon>Apicomplexa</taxon>
        <taxon>Conoidasida</taxon>
        <taxon>Coccidia</taxon>
        <taxon>Eucoccidiorida</taxon>
        <taxon>Eimeriorina</taxon>
        <taxon>Sarcocystidae</taxon>
        <taxon>Toxoplasma</taxon>
    </lineage>
</organism>
<name>A0A086JVX7_TOXGO</name>
<reference evidence="2 3" key="1">
    <citation type="submission" date="2014-03" db="EMBL/GenBank/DDBJ databases">
        <authorList>
            <person name="Sibley D."/>
            <person name="Venepally P."/>
            <person name="Karamycheva S."/>
            <person name="Hadjithomas M."/>
            <person name="Khan A."/>
            <person name="Brunk B."/>
            <person name="Roos D."/>
            <person name="Caler E."/>
            <person name="Lorenzi H."/>
        </authorList>
    </citation>
    <scope>NUCLEOTIDE SEQUENCE [LARGE SCALE GENOMIC DNA]</scope>
    <source>
        <strain evidence="3">p89</strain>
    </source>
</reference>
<feature type="compositionally biased region" description="Polar residues" evidence="1">
    <location>
        <begin position="158"/>
        <end position="180"/>
    </location>
</feature>
<protein>
    <submittedName>
        <fullName evidence="2">Uncharacterized protein</fullName>
    </submittedName>
</protein>
<dbReference type="Proteomes" id="UP000028828">
    <property type="component" value="Unassembled WGS sequence"/>
</dbReference>
<feature type="region of interest" description="Disordered" evidence="1">
    <location>
        <begin position="149"/>
        <end position="180"/>
    </location>
</feature>
<sequence>MALVARIAPASALVQDRRRRALTAGQGEECHFEYASSAGVASFPQQSIAPSRFYSLQSTPRTREIVTEHAADMALRAAQAASLAADECVQETAFSREESSVERRSASSGLLCRRFLPVEDARSASVSCATARSSLDSFRVTSSSMGDGAEARIHFPSNEMSSETFRPSLGTRNSEASTASAGPYVRRKSFLTRTTSAAPAVGSTGGCFETQKEGHQNGLLRASDPVATAQAGRASVGYFSLNCQSRVTADSVASRLSSCGSASSVDSVSLGALAGTCAASESVGNSEASEGNADAVAGTSSRLVALTQETHAGPRRAGRTLSLDCANEEISLCTLGVVRQVTGETSRLTSRMSVFMEDAAAVAISLADDAAFAADLSGNSAEANTTKDPTDPPAKAARLLPRHASMPALMPADEHQLKVSKESTPPTLTPQDLLKLQRAAKKNFNSRTFLSGATLKTLLKAPEEKQSTTPAQSPVAKSQNSFASRAAQAARDAAAAAPSGNFSRVLSLPEETDSGVSFFVMEKSEEGDDGKQKGRRRRRLVILEDEDEIDILTASAYYARRGFATPCRDAGDRFRVFLQRMAKLCW</sequence>
<dbReference type="OrthoDB" id="331733at2759"/>
<comment type="caution">
    <text evidence="2">The sequence shown here is derived from an EMBL/GenBank/DDBJ whole genome shotgun (WGS) entry which is preliminary data.</text>
</comment>
<dbReference type="AlphaFoldDB" id="A0A086JVX7"/>
<proteinExistence type="predicted"/>
<evidence type="ECO:0000313" key="2">
    <source>
        <dbReference type="EMBL" id="KFG36295.1"/>
    </source>
</evidence>
<dbReference type="VEuPathDB" id="ToxoDB:TGP89_221990"/>
<evidence type="ECO:0000313" key="3">
    <source>
        <dbReference type="Proteomes" id="UP000028828"/>
    </source>
</evidence>
<feature type="region of interest" description="Disordered" evidence="1">
    <location>
        <begin position="462"/>
        <end position="486"/>
    </location>
</feature>
<feature type="compositionally biased region" description="Polar residues" evidence="1">
    <location>
        <begin position="467"/>
        <end position="482"/>
    </location>
</feature>